<feature type="compositionally biased region" description="Basic residues" evidence="1">
    <location>
        <begin position="315"/>
        <end position="324"/>
    </location>
</feature>
<reference evidence="2 3" key="1">
    <citation type="journal article" date="2020" name="Genome Biol. Evol.">
        <title>A new high-quality draft genome assembly of the Chinese cordyceps Ophiocordyceps sinensis.</title>
        <authorList>
            <person name="Shu R."/>
            <person name="Zhang J."/>
            <person name="Meng Q."/>
            <person name="Zhang H."/>
            <person name="Zhou G."/>
            <person name="Li M."/>
            <person name="Wu P."/>
            <person name="Zhao Y."/>
            <person name="Chen C."/>
            <person name="Qin Q."/>
        </authorList>
    </citation>
    <scope>NUCLEOTIDE SEQUENCE [LARGE SCALE GENOMIC DNA]</scope>
    <source>
        <strain evidence="2 3">IOZ07</strain>
    </source>
</reference>
<dbReference type="Proteomes" id="UP000557566">
    <property type="component" value="Unassembled WGS sequence"/>
</dbReference>
<keyword evidence="3" id="KW-1185">Reference proteome</keyword>
<dbReference type="AlphaFoldDB" id="A0A8H4V628"/>
<sequence>MDSLAESSIDDLLARRIVQDYNTFSIVTVPGAETLPESKQAELLSRLRSEPSVADPPINAALLDALQGMTPPLDEEAENKESRLLETEARAILERQGCPPCYPPCLEVPLRNVPDKYQAIVSYWQSLPGTGDVVLRAQLFDWQAFHAFQSRNRRKNQHERLDRYVEEVRELRRKYNIRGKVVLRSNTTQQSPLENWIEFQYYHLRIHEQLETERDDMRGKRDKARKEAENMASVDLTWAVFCYERRSETSERKLQTHKILLHWIEQKRALMDAGHSATVQDHGDGLDAVSKCVKAICTRSRQKRRPKTPTNSRISKARPGKRNVQRQGRAALESKPQVRTRYGRVSKPPVRWMPG</sequence>
<proteinExistence type="predicted"/>
<accession>A0A8H4V628</accession>
<protein>
    <submittedName>
        <fullName evidence="2">Uncharacterized protein</fullName>
    </submittedName>
</protein>
<gene>
    <name evidence="2" type="ORF">G6O67_005314</name>
</gene>
<comment type="caution">
    <text evidence="2">The sequence shown here is derived from an EMBL/GenBank/DDBJ whole genome shotgun (WGS) entry which is preliminary data.</text>
</comment>
<organism evidence="2 3">
    <name type="scientific">Ophiocordyceps sinensis</name>
    <dbReference type="NCBI Taxonomy" id="72228"/>
    <lineage>
        <taxon>Eukaryota</taxon>
        <taxon>Fungi</taxon>
        <taxon>Dikarya</taxon>
        <taxon>Ascomycota</taxon>
        <taxon>Pezizomycotina</taxon>
        <taxon>Sordariomycetes</taxon>
        <taxon>Hypocreomycetidae</taxon>
        <taxon>Hypocreales</taxon>
        <taxon>Ophiocordycipitaceae</taxon>
        <taxon>Ophiocordyceps</taxon>
    </lineage>
</organism>
<feature type="region of interest" description="Disordered" evidence="1">
    <location>
        <begin position="299"/>
        <end position="355"/>
    </location>
</feature>
<evidence type="ECO:0000256" key="1">
    <source>
        <dbReference type="SAM" id="MobiDB-lite"/>
    </source>
</evidence>
<name>A0A8H4V628_9HYPO</name>
<evidence type="ECO:0000313" key="2">
    <source>
        <dbReference type="EMBL" id="KAF4509000.1"/>
    </source>
</evidence>
<dbReference type="EMBL" id="JAAVMX010000005">
    <property type="protein sequence ID" value="KAF4509000.1"/>
    <property type="molecule type" value="Genomic_DNA"/>
</dbReference>
<dbReference type="OrthoDB" id="5419928at2759"/>
<evidence type="ECO:0000313" key="3">
    <source>
        <dbReference type="Proteomes" id="UP000557566"/>
    </source>
</evidence>